<dbReference type="EMBL" id="CP019124">
    <property type="protein sequence ID" value="APX90596.1"/>
    <property type="molecule type" value="Genomic_DNA"/>
</dbReference>
<evidence type="ECO:0000256" key="1">
    <source>
        <dbReference type="ARBA" id="ARBA00000830"/>
    </source>
</evidence>
<protein>
    <recommendedName>
        <fullName evidence="4">phosphoglycolate phosphatase</fullName>
        <ecNumber evidence="4">3.1.3.18</ecNumber>
    </recommendedName>
</protein>
<dbReference type="SUPFAM" id="SSF56784">
    <property type="entry name" value="HAD-like"/>
    <property type="match status" value="1"/>
</dbReference>
<sequence>MRTVIFDLDGTLADTSGDLIAAANHCFRVGGHDVQLCADGDQATAFRGGKAMLRLGLERLGLEGADLEAGIEEGYPALLEFYGANIDTHTVIYPGVVPALERLAETGHLLGVCTNKPAALAETLLARLGLRGHFGAMVGADTLKVRKPDPAPLIETIARLGGDPGCAVLVGDTITDALTGRAAGVPVILTTFGPTGRGVEEHGPDGLFDHYDTLHEVVDRLLDARG</sequence>
<dbReference type="InterPro" id="IPR023214">
    <property type="entry name" value="HAD_sf"/>
</dbReference>
<dbReference type="Gene3D" id="3.40.50.1000">
    <property type="entry name" value="HAD superfamily/HAD-like"/>
    <property type="match status" value="1"/>
</dbReference>
<keyword evidence="6" id="KW-1185">Reference proteome</keyword>
<dbReference type="PANTHER" id="PTHR43434:SF1">
    <property type="entry name" value="PHOSPHOGLYCOLATE PHOSPHATASE"/>
    <property type="match status" value="1"/>
</dbReference>
<dbReference type="EC" id="3.1.3.18" evidence="4"/>
<dbReference type="Gene3D" id="1.10.150.240">
    <property type="entry name" value="Putative phosphatase, domain 2"/>
    <property type="match status" value="1"/>
</dbReference>
<dbReference type="GO" id="GO:0008967">
    <property type="term" value="F:phosphoglycolate phosphatase activity"/>
    <property type="evidence" value="ECO:0007669"/>
    <property type="project" value="UniProtKB-EC"/>
</dbReference>
<dbReference type="InterPro" id="IPR023198">
    <property type="entry name" value="PGP-like_dom2"/>
</dbReference>
<dbReference type="InterPro" id="IPR006439">
    <property type="entry name" value="HAD-SF_hydro_IA"/>
</dbReference>
<gene>
    <name evidence="5" type="ORF">BV394_13445</name>
</gene>
<dbReference type="Proteomes" id="UP000187266">
    <property type="component" value="Chromosome"/>
</dbReference>
<evidence type="ECO:0000256" key="3">
    <source>
        <dbReference type="ARBA" id="ARBA00006171"/>
    </source>
</evidence>
<proteinExistence type="inferred from homology"/>
<comment type="similarity">
    <text evidence="3">Belongs to the HAD-like hydrolase superfamily. CbbY/CbbZ/Gph/YieH family.</text>
</comment>
<dbReference type="STRING" id="1267768.BV394_13445"/>
<evidence type="ECO:0000256" key="4">
    <source>
        <dbReference type="ARBA" id="ARBA00013078"/>
    </source>
</evidence>
<comment type="pathway">
    <text evidence="2">Organic acid metabolism; glycolate biosynthesis; glycolate from 2-phosphoglycolate: step 1/1.</text>
</comment>
<evidence type="ECO:0000313" key="5">
    <source>
        <dbReference type="EMBL" id="APX90596.1"/>
    </source>
</evidence>
<dbReference type="InterPro" id="IPR050155">
    <property type="entry name" value="HAD-like_hydrolase_sf"/>
</dbReference>
<dbReference type="GO" id="GO:0006281">
    <property type="term" value="P:DNA repair"/>
    <property type="evidence" value="ECO:0007669"/>
    <property type="project" value="TreeGrafter"/>
</dbReference>
<dbReference type="OrthoDB" id="9793014at2"/>
<dbReference type="PRINTS" id="PR00413">
    <property type="entry name" value="HADHALOGNASE"/>
</dbReference>
<dbReference type="SFLD" id="SFLDS00003">
    <property type="entry name" value="Haloacid_Dehalogenase"/>
    <property type="match status" value="1"/>
</dbReference>
<evidence type="ECO:0000313" key="6">
    <source>
        <dbReference type="Proteomes" id="UP000187266"/>
    </source>
</evidence>
<name>A0A1U7DKS9_9RHOB</name>
<dbReference type="NCBIfam" id="TIGR01549">
    <property type="entry name" value="HAD-SF-IA-v1"/>
    <property type="match status" value="1"/>
</dbReference>
<comment type="catalytic activity">
    <reaction evidence="1">
        <text>2-phosphoglycolate + H2O = glycolate + phosphate</text>
        <dbReference type="Rhea" id="RHEA:14369"/>
        <dbReference type="ChEBI" id="CHEBI:15377"/>
        <dbReference type="ChEBI" id="CHEBI:29805"/>
        <dbReference type="ChEBI" id="CHEBI:43474"/>
        <dbReference type="ChEBI" id="CHEBI:58033"/>
        <dbReference type="EC" id="3.1.3.18"/>
    </reaction>
</comment>
<reference evidence="5 6" key="1">
    <citation type="submission" date="2017-01" db="EMBL/GenBank/DDBJ databases">
        <title>Genomic analysis of Xuhuaishuia manganoxidans DY6-4.</title>
        <authorList>
            <person name="Wang X."/>
        </authorList>
    </citation>
    <scope>NUCLEOTIDE SEQUENCE [LARGE SCALE GENOMIC DNA]</scope>
    <source>
        <strain evidence="5 6">DY6-4</strain>
    </source>
</reference>
<accession>A0A2M9DBW6</accession>
<organism evidence="5 6">
    <name type="scientific">Brevirhabdus pacifica</name>
    <dbReference type="NCBI Taxonomy" id="1267768"/>
    <lineage>
        <taxon>Bacteria</taxon>
        <taxon>Pseudomonadati</taxon>
        <taxon>Pseudomonadota</taxon>
        <taxon>Alphaproteobacteria</taxon>
        <taxon>Rhodobacterales</taxon>
        <taxon>Paracoccaceae</taxon>
        <taxon>Brevirhabdus</taxon>
    </lineage>
</organism>
<accession>A0A1U7DKS9</accession>
<dbReference type="SFLD" id="SFLDG01129">
    <property type="entry name" value="C1.5:_HAD__Beta-PGM__Phosphata"/>
    <property type="match status" value="1"/>
</dbReference>
<dbReference type="AlphaFoldDB" id="A0A1U7DKS9"/>
<dbReference type="InterPro" id="IPR041492">
    <property type="entry name" value="HAD_2"/>
</dbReference>
<dbReference type="GO" id="GO:0005829">
    <property type="term" value="C:cytosol"/>
    <property type="evidence" value="ECO:0007669"/>
    <property type="project" value="TreeGrafter"/>
</dbReference>
<evidence type="ECO:0000256" key="2">
    <source>
        <dbReference type="ARBA" id="ARBA00004818"/>
    </source>
</evidence>
<dbReference type="InterPro" id="IPR036412">
    <property type="entry name" value="HAD-like_sf"/>
</dbReference>
<dbReference type="RefSeq" id="WP_076980613.1">
    <property type="nucleotide sequence ID" value="NZ_CP019124.1"/>
</dbReference>
<dbReference type="PANTHER" id="PTHR43434">
    <property type="entry name" value="PHOSPHOGLYCOLATE PHOSPHATASE"/>
    <property type="match status" value="1"/>
</dbReference>
<dbReference type="Pfam" id="PF13419">
    <property type="entry name" value="HAD_2"/>
    <property type="match status" value="1"/>
</dbReference>